<sequence>MTTEAHLQGLGPFEKQRFTLEHDGAMALFLLHEGELVARFSQVGATEASLQHECVLHLVTKHGGDGCLWERER</sequence>
<evidence type="ECO:0000313" key="1">
    <source>
        <dbReference type="EMBL" id="GAI88694.1"/>
    </source>
</evidence>
<dbReference type="AlphaFoldDB" id="X1U8Q1"/>
<gene>
    <name evidence="1" type="ORF">S12H4_36000</name>
</gene>
<comment type="caution">
    <text evidence="1">The sequence shown here is derived from an EMBL/GenBank/DDBJ whole genome shotgun (WGS) entry which is preliminary data.</text>
</comment>
<reference evidence="1" key="1">
    <citation type="journal article" date="2014" name="Front. Microbiol.">
        <title>High frequency of phylogenetically diverse reductive dehalogenase-homologous genes in deep subseafloor sedimentary metagenomes.</title>
        <authorList>
            <person name="Kawai M."/>
            <person name="Futagami T."/>
            <person name="Toyoda A."/>
            <person name="Takaki Y."/>
            <person name="Nishi S."/>
            <person name="Hori S."/>
            <person name="Arai W."/>
            <person name="Tsubouchi T."/>
            <person name="Morono Y."/>
            <person name="Uchiyama I."/>
            <person name="Ito T."/>
            <person name="Fujiyama A."/>
            <person name="Inagaki F."/>
            <person name="Takami H."/>
        </authorList>
    </citation>
    <scope>NUCLEOTIDE SEQUENCE</scope>
    <source>
        <strain evidence="1">Expedition CK06-06</strain>
    </source>
</reference>
<accession>X1U8Q1</accession>
<organism evidence="1">
    <name type="scientific">marine sediment metagenome</name>
    <dbReference type="NCBI Taxonomy" id="412755"/>
    <lineage>
        <taxon>unclassified sequences</taxon>
        <taxon>metagenomes</taxon>
        <taxon>ecological metagenomes</taxon>
    </lineage>
</organism>
<protein>
    <submittedName>
        <fullName evidence="1">Uncharacterized protein</fullName>
    </submittedName>
</protein>
<dbReference type="EMBL" id="BARW01021432">
    <property type="protein sequence ID" value="GAI88694.1"/>
    <property type="molecule type" value="Genomic_DNA"/>
</dbReference>
<proteinExistence type="predicted"/>
<name>X1U8Q1_9ZZZZ</name>